<protein>
    <submittedName>
        <fullName evidence="1">Uncharacterized protein</fullName>
    </submittedName>
</protein>
<sequence>MVSTSAPGAFQITIMHVDLDINDSLSDTPLFTNISNQIQGFTQRFTGPLIIVFQGNCSIPNCIIAVAPTLYRFPTPEGIVFFFFITCNNVVLDEVPPLPLSCSRTRSNPLQGNN</sequence>
<proteinExistence type="predicted"/>
<evidence type="ECO:0000313" key="2">
    <source>
        <dbReference type="Proteomes" id="UP000436088"/>
    </source>
</evidence>
<keyword evidence="2" id="KW-1185">Reference proteome</keyword>
<dbReference type="EMBL" id="VEPZ02000898">
    <property type="protein sequence ID" value="KAE8712247.1"/>
    <property type="molecule type" value="Genomic_DNA"/>
</dbReference>
<dbReference type="AlphaFoldDB" id="A0A6A3B8L1"/>
<reference evidence="1" key="1">
    <citation type="submission" date="2019-09" db="EMBL/GenBank/DDBJ databases">
        <title>Draft genome information of white flower Hibiscus syriacus.</title>
        <authorList>
            <person name="Kim Y.-M."/>
        </authorList>
    </citation>
    <scope>NUCLEOTIDE SEQUENCE [LARGE SCALE GENOMIC DNA]</scope>
    <source>
        <strain evidence="1">YM2019G1</strain>
    </source>
</reference>
<dbReference type="Proteomes" id="UP000436088">
    <property type="component" value="Unassembled WGS sequence"/>
</dbReference>
<organism evidence="1 2">
    <name type="scientific">Hibiscus syriacus</name>
    <name type="common">Rose of Sharon</name>
    <dbReference type="NCBI Taxonomy" id="106335"/>
    <lineage>
        <taxon>Eukaryota</taxon>
        <taxon>Viridiplantae</taxon>
        <taxon>Streptophyta</taxon>
        <taxon>Embryophyta</taxon>
        <taxon>Tracheophyta</taxon>
        <taxon>Spermatophyta</taxon>
        <taxon>Magnoliopsida</taxon>
        <taxon>eudicotyledons</taxon>
        <taxon>Gunneridae</taxon>
        <taxon>Pentapetalae</taxon>
        <taxon>rosids</taxon>
        <taxon>malvids</taxon>
        <taxon>Malvales</taxon>
        <taxon>Malvaceae</taxon>
        <taxon>Malvoideae</taxon>
        <taxon>Hibiscus</taxon>
    </lineage>
</organism>
<comment type="caution">
    <text evidence="1">The sequence shown here is derived from an EMBL/GenBank/DDBJ whole genome shotgun (WGS) entry which is preliminary data.</text>
</comment>
<gene>
    <name evidence="1" type="ORF">F3Y22_tig00110258pilonHSYRG00010</name>
</gene>
<accession>A0A6A3B8L1</accession>
<name>A0A6A3B8L1_HIBSY</name>
<evidence type="ECO:0000313" key="1">
    <source>
        <dbReference type="EMBL" id="KAE8712247.1"/>
    </source>
</evidence>